<reference evidence="3" key="1">
    <citation type="submission" date="2015-12" db="EMBL/GenBank/DDBJ databases">
        <title>Complete genome sequences of two moderately thermophilic Paenibacillus species.</title>
        <authorList>
            <person name="Butler R.III."/>
            <person name="Wang J."/>
            <person name="Stark B.C."/>
            <person name="Pombert J.-F."/>
        </authorList>
    </citation>
    <scope>NUCLEOTIDE SEQUENCE [LARGE SCALE GENOMIC DNA]</scope>
    <source>
        <strain evidence="3">32O-Y</strain>
    </source>
</reference>
<accession>A0A0U2U3F2</accession>
<dbReference type="RefSeq" id="WP_062406949.1">
    <property type="nucleotide sequence ID" value="NZ_BJCS01000002.1"/>
</dbReference>
<dbReference type="OrthoDB" id="2655161at2"/>
<reference evidence="2 3" key="2">
    <citation type="journal article" date="2016" name="Genome Announc.">
        <title>Complete Genome Sequences of Two Interactive Moderate Thermophiles, Paenibacillus napthalenovorans 32O-Y and Paenibacillus sp. 32O-W.</title>
        <authorList>
            <person name="Butler R.R.III."/>
            <person name="Wang J."/>
            <person name="Stark B.C."/>
            <person name="Pombert J.F."/>
        </authorList>
    </citation>
    <scope>NUCLEOTIDE SEQUENCE [LARGE SCALE GENOMIC DNA]</scope>
    <source>
        <strain evidence="2 3">32O-Y</strain>
    </source>
</reference>
<evidence type="ECO:0000313" key="3">
    <source>
        <dbReference type="Proteomes" id="UP000061660"/>
    </source>
</evidence>
<name>A0A0U2U3F2_9BACL</name>
<feature type="domain" description="Sporulation membrane protein YtrI C-terminal" evidence="1">
    <location>
        <begin position="76"/>
        <end position="161"/>
    </location>
</feature>
<dbReference type="STRING" id="162209.IJ22_04680"/>
<dbReference type="InterPro" id="IPR058620">
    <property type="entry name" value="YtrI_C"/>
</dbReference>
<dbReference type="KEGG" id="pnp:IJ22_04680"/>
<dbReference type="EMBL" id="CP013652">
    <property type="protein sequence ID" value="ALS20856.1"/>
    <property type="molecule type" value="Genomic_DNA"/>
</dbReference>
<dbReference type="AlphaFoldDB" id="A0A0U2U3F2"/>
<evidence type="ECO:0000259" key="1">
    <source>
        <dbReference type="Pfam" id="PF26347"/>
    </source>
</evidence>
<organism evidence="2 3">
    <name type="scientific">Paenibacillus naphthalenovorans</name>
    <dbReference type="NCBI Taxonomy" id="162209"/>
    <lineage>
        <taxon>Bacteria</taxon>
        <taxon>Bacillati</taxon>
        <taxon>Bacillota</taxon>
        <taxon>Bacilli</taxon>
        <taxon>Bacillales</taxon>
        <taxon>Paenibacillaceae</taxon>
        <taxon>Paenibacillus</taxon>
    </lineage>
</organism>
<proteinExistence type="predicted"/>
<dbReference type="PATRIC" id="fig|162209.4.peg.494"/>
<evidence type="ECO:0000313" key="2">
    <source>
        <dbReference type="EMBL" id="ALS20856.1"/>
    </source>
</evidence>
<dbReference type="Proteomes" id="UP000061660">
    <property type="component" value="Chromosome"/>
</dbReference>
<sequence>MKIPPHESAGNVLRAVGLLIAGMIIGAALFLSIYNQRLNMMIVQNRELVSENVRLEGEVEDLKKNKNQQNTINLLNIYVESADDSPLDKITESELKRRIHGELKKIIVGRKISDFAAMPDVYEQILKEKPYTGVLDKDYIVQSVRWIVLTQTELKVWVTVKEWKRIPMA</sequence>
<dbReference type="Pfam" id="PF26347">
    <property type="entry name" value="YtrI_sporulation"/>
    <property type="match status" value="1"/>
</dbReference>
<protein>
    <recommendedName>
        <fullName evidence="1">Sporulation membrane protein YtrI C-terminal domain-containing protein</fullName>
    </recommendedName>
</protein>
<gene>
    <name evidence="2" type="ORF">IJ22_04680</name>
</gene>
<keyword evidence="3" id="KW-1185">Reference proteome</keyword>